<reference evidence="3" key="1">
    <citation type="journal article" date="2018" name="Front. Microbiol.">
        <title>Genome-Based Analysis Reveals the Taxonomy and Diversity of the Family Idiomarinaceae.</title>
        <authorList>
            <person name="Liu Y."/>
            <person name="Lai Q."/>
            <person name="Shao Z."/>
        </authorList>
    </citation>
    <scope>NUCLEOTIDE SEQUENCE [LARGE SCALE GENOMIC DNA]</scope>
    <source>
        <strain evidence="3">SW15</strain>
    </source>
</reference>
<feature type="chain" id="PRO_5019029054" description="Polyketide cyclase/dehydrase" evidence="1">
    <location>
        <begin position="28"/>
        <end position="182"/>
    </location>
</feature>
<dbReference type="OrthoDB" id="6329454at2"/>
<gene>
    <name evidence="2" type="ORF">CWE21_01735</name>
</gene>
<evidence type="ECO:0000313" key="3">
    <source>
        <dbReference type="Proteomes" id="UP000286678"/>
    </source>
</evidence>
<name>A0A432XQE4_9GAMM</name>
<dbReference type="EMBL" id="PIPT01000001">
    <property type="protein sequence ID" value="RUO50841.1"/>
    <property type="molecule type" value="Genomic_DNA"/>
</dbReference>
<evidence type="ECO:0000313" key="2">
    <source>
        <dbReference type="EMBL" id="RUO50841.1"/>
    </source>
</evidence>
<protein>
    <recommendedName>
        <fullName evidence="4">Polyketide cyclase/dehydrase</fullName>
    </recommendedName>
</protein>
<evidence type="ECO:0008006" key="4">
    <source>
        <dbReference type="Google" id="ProtNLM"/>
    </source>
</evidence>
<proteinExistence type="predicted"/>
<dbReference type="Proteomes" id="UP000286678">
    <property type="component" value="Unassembled WGS sequence"/>
</dbReference>
<keyword evidence="1" id="KW-0732">Signal</keyword>
<dbReference type="RefSeq" id="WP_126832543.1">
    <property type="nucleotide sequence ID" value="NZ_PIPT01000001.1"/>
</dbReference>
<evidence type="ECO:0000256" key="1">
    <source>
        <dbReference type="SAM" id="SignalP"/>
    </source>
</evidence>
<sequence>MSMKIARISSLATVIACLLLPTATSKAETLDSSATGFTFAFSLPVDGHLKHVFEGLTEDIGAWWLADHTWYGKSENMTLQLRPGGCLCEIDSELRFTEHLRVVKVEPYSLIRFTGGLGPLQGEGVTGVMDWSLKNSADEQTTTLTVRYRVSGYSPNDLSAWAVAVENVLLQQMTSFQTYMNQ</sequence>
<keyword evidence="3" id="KW-1185">Reference proteome</keyword>
<dbReference type="SUPFAM" id="SSF55961">
    <property type="entry name" value="Bet v1-like"/>
    <property type="match status" value="1"/>
</dbReference>
<dbReference type="InterPro" id="IPR023393">
    <property type="entry name" value="START-like_dom_sf"/>
</dbReference>
<accession>A0A432XQE4</accession>
<dbReference type="Gene3D" id="3.30.530.20">
    <property type="match status" value="1"/>
</dbReference>
<organism evidence="2 3">
    <name type="scientific">Pseudidiomarina aquimaris</name>
    <dbReference type="NCBI Taxonomy" id="641841"/>
    <lineage>
        <taxon>Bacteria</taxon>
        <taxon>Pseudomonadati</taxon>
        <taxon>Pseudomonadota</taxon>
        <taxon>Gammaproteobacteria</taxon>
        <taxon>Alteromonadales</taxon>
        <taxon>Idiomarinaceae</taxon>
        <taxon>Pseudidiomarina</taxon>
    </lineage>
</organism>
<dbReference type="AlphaFoldDB" id="A0A432XQE4"/>
<comment type="caution">
    <text evidence="2">The sequence shown here is derived from an EMBL/GenBank/DDBJ whole genome shotgun (WGS) entry which is preliminary data.</text>
</comment>
<feature type="signal peptide" evidence="1">
    <location>
        <begin position="1"/>
        <end position="27"/>
    </location>
</feature>